<dbReference type="InterPro" id="IPR027417">
    <property type="entry name" value="P-loop_NTPase"/>
</dbReference>
<dbReference type="RefSeq" id="WP_254097632.1">
    <property type="nucleotide sequence ID" value="NZ_JANATA010000001.1"/>
</dbReference>
<organism evidence="4 5">
    <name type="scientific">Opacimonas viscosa</name>
    <dbReference type="NCBI Taxonomy" id="2961944"/>
    <lineage>
        <taxon>Bacteria</taxon>
        <taxon>Pseudomonadati</taxon>
        <taxon>Pseudomonadota</taxon>
        <taxon>Gammaproteobacteria</taxon>
        <taxon>Alteromonadales</taxon>
        <taxon>Alteromonadaceae</taxon>
        <taxon>Opacimonas</taxon>
    </lineage>
</organism>
<keyword evidence="2" id="KW-0548">Nucleotidyltransferase</keyword>
<evidence type="ECO:0000256" key="3">
    <source>
        <dbReference type="ARBA" id="ARBA00049244"/>
    </source>
</evidence>
<evidence type="ECO:0000313" key="5">
    <source>
        <dbReference type="Proteomes" id="UP001165413"/>
    </source>
</evidence>
<dbReference type="SUPFAM" id="SSF52540">
    <property type="entry name" value="P-loop containing nucleoside triphosphate hydrolases"/>
    <property type="match status" value="1"/>
</dbReference>
<accession>A0AA42BK51</accession>
<dbReference type="PANTHER" id="PTHR11669:SF8">
    <property type="entry name" value="DNA POLYMERASE III SUBUNIT DELTA"/>
    <property type="match status" value="1"/>
</dbReference>
<dbReference type="GO" id="GO:0009360">
    <property type="term" value="C:DNA polymerase III complex"/>
    <property type="evidence" value="ECO:0007669"/>
    <property type="project" value="TreeGrafter"/>
</dbReference>
<dbReference type="Pfam" id="PF13177">
    <property type="entry name" value="DNA_pol3_delta2"/>
    <property type="match status" value="1"/>
</dbReference>
<evidence type="ECO:0000313" key="4">
    <source>
        <dbReference type="EMBL" id="MCP3427358.1"/>
    </source>
</evidence>
<dbReference type="Gene3D" id="3.40.50.300">
    <property type="entry name" value="P-loop containing nucleotide triphosphate hydrolases"/>
    <property type="match status" value="1"/>
</dbReference>
<evidence type="ECO:0000256" key="2">
    <source>
        <dbReference type="ARBA" id="ARBA00022932"/>
    </source>
</evidence>
<protein>
    <recommendedName>
        <fullName evidence="1">DNA-directed DNA polymerase</fullName>
        <ecNumber evidence="1">2.7.7.7</ecNumber>
    </recommendedName>
</protein>
<proteinExistence type="predicted"/>
<keyword evidence="2" id="KW-0808">Transferase</keyword>
<sequence length="288" mass="31686">MLSWFSAIDAQLIARLQSHKLHHALLLSGPSGLGKHAYLPELAQAILCQSKHSRCGTCQSCQLFAAGSHPDFYMIQSDKQIGVDDVRQGLEKLQGHAQLQQNKCLIIHAADTMTESAANALLKTLEEPTNNTFIILSASSARLLPTILSRCEKLTLPLASVSEIQSWLTTEHNLSANEALVNAYATPFKVLAALEDSSGLTFAEFSDDIQAIQTGNLLPLHFGQKWQSKAIECIGWLQHYYLQQTKLKMGTADYTYFAQKLKLSTLTASKMHHAGINKALLLSELLSQ</sequence>
<gene>
    <name evidence="4" type="ORF">NLF92_00160</name>
</gene>
<keyword evidence="5" id="KW-1185">Reference proteome</keyword>
<reference evidence="4" key="1">
    <citation type="submission" date="2022-07" db="EMBL/GenBank/DDBJ databases">
        <title>Characterization of the Novel Bacterium Alteromonas immobilis LMIT006 and Alteromonas gregis LMIT007.</title>
        <authorList>
            <person name="Lin X."/>
        </authorList>
    </citation>
    <scope>NUCLEOTIDE SEQUENCE</scope>
    <source>
        <strain evidence="4">LMIT007</strain>
    </source>
</reference>
<comment type="caution">
    <text evidence="4">The sequence shown here is derived from an EMBL/GenBank/DDBJ whole genome shotgun (WGS) entry which is preliminary data.</text>
</comment>
<name>A0AA42BK51_9ALTE</name>
<dbReference type="AlphaFoldDB" id="A0AA42BK51"/>
<dbReference type="GO" id="GO:0006261">
    <property type="term" value="P:DNA-templated DNA replication"/>
    <property type="evidence" value="ECO:0007669"/>
    <property type="project" value="TreeGrafter"/>
</dbReference>
<dbReference type="EC" id="2.7.7.7" evidence="1"/>
<keyword evidence="2" id="KW-0239">DNA-directed DNA polymerase</keyword>
<evidence type="ECO:0000256" key="1">
    <source>
        <dbReference type="ARBA" id="ARBA00012417"/>
    </source>
</evidence>
<dbReference type="Proteomes" id="UP001165413">
    <property type="component" value="Unassembled WGS sequence"/>
</dbReference>
<dbReference type="EMBL" id="JANATA010000001">
    <property type="protein sequence ID" value="MCP3427358.1"/>
    <property type="molecule type" value="Genomic_DNA"/>
</dbReference>
<dbReference type="InterPro" id="IPR050238">
    <property type="entry name" value="DNA_Rep/Repair_Clamp_Loader"/>
</dbReference>
<comment type="catalytic activity">
    <reaction evidence="3">
        <text>DNA(n) + a 2'-deoxyribonucleoside 5'-triphosphate = DNA(n+1) + diphosphate</text>
        <dbReference type="Rhea" id="RHEA:22508"/>
        <dbReference type="Rhea" id="RHEA-COMP:17339"/>
        <dbReference type="Rhea" id="RHEA-COMP:17340"/>
        <dbReference type="ChEBI" id="CHEBI:33019"/>
        <dbReference type="ChEBI" id="CHEBI:61560"/>
        <dbReference type="ChEBI" id="CHEBI:173112"/>
        <dbReference type="EC" id="2.7.7.7"/>
    </reaction>
</comment>
<dbReference type="GO" id="GO:0003887">
    <property type="term" value="F:DNA-directed DNA polymerase activity"/>
    <property type="evidence" value="ECO:0007669"/>
    <property type="project" value="UniProtKB-KW"/>
</dbReference>
<dbReference type="PANTHER" id="PTHR11669">
    <property type="entry name" value="REPLICATION FACTOR C / DNA POLYMERASE III GAMMA-TAU SUBUNIT"/>
    <property type="match status" value="1"/>
</dbReference>